<evidence type="ECO:0000313" key="1">
    <source>
        <dbReference type="EMBL" id="MFC5580747.1"/>
    </source>
</evidence>
<name>A0ABW0SV67_9GAMM</name>
<dbReference type="EMBL" id="JBHSNG010000005">
    <property type="protein sequence ID" value="MFC5580747.1"/>
    <property type="molecule type" value="Genomic_DNA"/>
</dbReference>
<evidence type="ECO:0000313" key="2">
    <source>
        <dbReference type="Proteomes" id="UP001596111"/>
    </source>
</evidence>
<dbReference type="InterPro" id="IPR042268">
    <property type="entry name" value="BamC_C"/>
</dbReference>
<protein>
    <recommendedName>
        <fullName evidence="3">Lipoprotein</fullName>
    </recommendedName>
</protein>
<keyword evidence="2" id="KW-1185">Reference proteome</keyword>
<sequence length="197" mass="20214">MKKTSLLVALPAVALGGLLLSGCGMFRSHKAWDTAQQQSPLEIPPSLDRPSTSDALVIPPRGANRPTANGATASVGGNEGQITDGFVLADSVDNTYRRVGQVLEGGSLGQVVGHDDSAHSYTLSVPDTIAKQKKKGFFGRLFGHDKSESTGTADGAGSRQVQVSVSASGTNASEIRAEGNAAAVAKVIDTLKSRLGG</sequence>
<evidence type="ECO:0008006" key="3">
    <source>
        <dbReference type="Google" id="ProtNLM"/>
    </source>
</evidence>
<dbReference type="Proteomes" id="UP001596111">
    <property type="component" value="Unassembled WGS sequence"/>
</dbReference>
<organism evidence="1 2">
    <name type="scientific">Rhodanobacter terrae</name>
    <dbReference type="NCBI Taxonomy" id="418647"/>
    <lineage>
        <taxon>Bacteria</taxon>
        <taxon>Pseudomonadati</taxon>
        <taxon>Pseudomonadota</taxon>
        <taxon>Gammaproteobacteria</taxon>
        <taxon>Lysobacterales</taxon>
        <taxon>Rhodanobacteraceae</taxon>
        <taxon>Rhodanobacter</taxon>
    </lineage>
</organism>
<comment type="caution">
    <text evidence="1">The sequence shown here is derived from an EMBL/GenBank/DDBJ whole genome shotgun (WGS) entry which is preliminary data.</text>
</comment>
<gene>
    <name evidence="1" type="ORF">ACFPPB_06440</name>
</gene>
<accession>A0ABW0SV67</accession>
<proteinExistence type="predicted"/>
<dbReference type="RefSeq" id="WP_377325527.1">
    <property type="nucleotide sequence ID" value="NZ_JBHSNG010000005.1"/>
</dbReference>
<reference evidence="2" key="1">
    <citation type="journal article" date="2019" name="Int. J. Syst. Evol. Microbiol.">
        <title>The Global Catalogue of Microorganisms (GCM) 10K type strain sequencing project: providing services to taxonomists for standard genome sequencing and annotation.</title>
        <authorList>
            <consortium name="The Broad Institute Genomics Platform"/>
            <consortium name="The Broad Institute Genome Sequencing Center for Infectious Disease"/>
            <person name="Wu L."/>
            <person name="Ma J."/>
        </authorList>
    </citation>
    <scope>NUCLEOTIDE SEQUENCE [LARGE SCALE GENOMIC DNA]</scope>
    <source>
        <strain evidence="2">CGMCC 1.13587</strain>
    </source>
</reference>
<dbReference type="Gene3D" id="3.30.310.170">
    <property type="entry name" value="Outer membrane protein assembly factor BamC"/>
    <property type="match status" value="1"/>
</dbReference>
<dbReference type="PROSITE" id="PS51257">
    <property type="entry name" value="PROKAR_LIPOPROTEIN"/>
    <property type="match status" value="1"/>
</dbReference>